<evidence type="ECO:0000256" key="1">
    <source>
        <dbReference type="SAM" id="MobiDB-lite"/>
    </source>
</evidence>
<evidence type="ECO:0000313" key="3">
    <source>
        <dbReference type="Proteomes" id="UP001596074"/>
    </source>
</evidence>
<feature type="compositionally biased region" description="Polar residues" evidence="1">
    <location>
        <begin position="68"/>
        <end position="79"/>
    </location>
</feature>
<name>A0ABW1AAZ5_9ACTN</name>
<keyword evidence="3" id="KW-1185">Reference proteome</keyword>
<reference evidence="3" key="1">
    <citation type="journal article" date="2019" name="Int. J. Syst. Evol. Microbiol.">
        <title>The Global Catalogue of Microorganisms (GCM) 10K type strain sequencing project: providing services to taxonomists for standard genome sequencing and annotation.</title>
        <authorList>
            <consortium name="The Broad Institute Genomics Platform"/>
            <consortium name="The Broad Institute Genome Sequencing Center for Infectious Disease"/>
            <person name="Wu L."/>
            <person name="Ma J."/>
        </authorList>
    </citation>
    <scope>NUCLEOTIDE SEQUENCE [LARGE SCALE GENOMIC DNA]</scope>
    <source>
        <strain evidence="3">KCTC 42087</strain>
    </source>
</reference>
<organism evidence="2 3">
    <name type="scientific">Actinomadura rugatobispora</name>
    <dbReference type="NCBI Taxonomy" id="1994"/>
    <lineage>
        <taxon>Bacteria</taxon>
        <taxon>Bacillati</taxon>
        <taxon>Actinomycetota</taxon>
        <taxon>Actinomycetes</taxon>
        <taxon>Streptosporangiales</taxon>
        <taxon>Thermomonosporaceae</taxon>
        <taxon>Actinomadura</taxon>
    </lineage>
</organism>
<protein>
    <submittedName>
        <fullName evidence="2">ATP-grasp-modified RiPP</fullName>
    </submittedName>
</protein>
<dbReference type="Proteomes" id="UP001596074">
    <property type="component" value="Unassembled WGS sequence"/>
</dbReference>
<dbReference type="RefSeq" id="WP_378286143.1">
    <property type="nucleotide sequence ID" value="NZ_JBHSON010000053.1"/>
</dbReference>
<feature type="region of interest" description="Disordered" evidence="1">
    <location>
        <begin position="59"/>
        <end position="98"/>
    </location>
</feature>
<gene>
    <name evidence="2" type="primary">tgmA</name>
    <name evidence="2" type="ORF">ACFPZN_32670</name>
</gene>
<evidence type="ECO:0000313" key="2">
    <source>
        <dbReference type="EMBL" id="MFC5750405.1"/>
    </source>
</evidence>
<sequence>MFKNADRLPAGAPRPDAPGTVRPWGLRRMAPYKNTGVAGFVATQIDAATQMGAAADGELIDAKHKRSNTGTEGQTSTNKGDGRDSGTDTDHAQDSDQD</sequence>
<feature type="compositionally biased region" description="Basic and acidic residues" evidence="1">
    <location>
        <begin position="80"/>
        <end position="98"/>
    </location>
</feature>
<accession>A0ABW1AAZ5</accession>
<dbReference type="EMBL" id="JBHSON010000053">
    <property type="protein sequence ID" value="MFC5750405.1"/>
    <property type="molecule type" value="Genomic_DNA"/>
</dbReference>
<comment type="caution">
    <text evidence="2">The sequence shown here is derived from an EMBL/GenBank/DDBJ whole genome shotgun (WGS) entry which is preliminary data.</text>
</comment>
<proteinExistence type="predicted"/>
<dbReference type="InterPro" id="IPR026496">
    <property type="entry name" value="GRASP_targ"/>
</dbReference>
<dbReference type="NCBIfam" id="TIGR04186">
    <property type="entry name" value="GRASP_targ"/>
    <property type="match status" value="1"/>
</dbReference>
<feature type="region of interest" description="Disordered" evidence="1">
    <location>
        <begin position="1"/>
        <end position="24"/>
    </location>
</feature>